<dbReference type="GO" id="GO:0005634">
    <property type="term" value="C:nucleus"/>
    <property type="evidence" value="ECO:0007669"/>
    <property type="project" value="UniProtKB-SubCell"/>
</dbReference>
<dbReference type="InterPro" id="IPR018099">
    <property type="entry name" value="Purine_phosphorylase-2_CS"/>
</dbReference>
<organism evidence="6 7">
    <name type="scientific">Catenaria anguillulae PL171</name>
    <dbReference type="NCBI Taxonomy" id="765915"/>
    <lineage>
        <taxon>Eukaryota</taxon>
        <taxon>Fungi</taxon>
        <taxon>Fungi incertae sedis</taxon>
        <taxon>Blastocladiomycota</taxon>
        <taxon>Blastocladiomycetes</taxon>
        <taxon>Blastocladiales</taxon>
        <taxon>Catenariaceae</taxon>
        <taxon>Catenaria</taxon>
    </lineage>
</organism>
<dbReference type="CDD" id="cd09010">
    <property type="entry name" value="MTAP_SsMTAPII_like_MTIP"/>
    <property type="match status" value="1"/>
</dbReference>
<keyword evidence="7" id="KW-1185">Reference proteome</keyword>
<gene>
    <name evidence="6" type="ORF">BCR44DRAFT_1498494</name>
</gene>
<name>A0A1Y2HQ26_9FUNG</name>
<comment type="subcellular location">
    <subcellularLocation>
        <location evidence="4">Cytoplasm</location>
    </subcellularLocation>
    <subcellularLocation>
        <location evidence="4">Nucleus</location>
    </subcellularLocation>
</comment>
<protein>
    <recommendedName>
        <fullName evidence="4">S-methyl-5'-thioadenosine phosphorylase</fullName>
        <ecNumber evidence="4">2.4.2.28</ecNumber>
    </recommendedName>
    <alternativeName>
        <fullName evidence="4">5'-methylthioadenosine phosphorylase</fullName>
        <shortName evidence="4">MTA phosphorylase</shortName>
        <shortName evidence="4">MTAP</shortName>
        <shortName evidence="4">MTAPase</shortName>
    </alternativeName>
</protein>
<feature type="binding site" evidence="4">
    <location>
        <position position="194"/>
    </location>
    <ligand>
        <name>phosphate</name>
        <dbReference type="ChEBI" id="CHEBI:43474"/>
    </ligand>
</feature>
<dbReference type="EMBL" id="MCFL01000015">
    <property type="protein sequence ID" value="ORZ36705.1"/>
    <property type="molecule type" value="Genomic_DNA"/>
</dbReference>
<dbReference type="UniPathway" id="UPA00904">
    <property type="reaction ID" value="UER00873"/>
</dbReference>
<reference evidence="6 7" key="1">
    <citation type="submission" date="2016-07" db="EMBL/GenBank/DDBJ databases">
        <title>Pervasive Adenine N6-methylation of Active Genes in Fungi.</title>
        <authorList>
            <consortium name="DOE Joint Genome Institute"/>
            <person name="Mondo S.J."/>
            <person name="Dannebaum R.O."/>
            <person name="Kuo R.C."/>
            <person name="Labutti K."/>
            <person name="Haridas S."/>
            <person name="Kuo A."/>
            <person name="Salamov A."/>
            <person name="Ahrendt S.R."/>
            <person name="Lipzen A."/>
            <person name="Sullivan W."/>
            <person name="Andreopoulos W.B."/>
            <person name="Clum A."/>
            <person name="Lindquist E."/>
            <person name="Daum C."/>
            <person name="Ramamoorthy G.K."/>
            <person name="Gryganskyi A."/>
            <person name="Culley D."/>
            <person name="Magnuson J.K."/>
            <person name="James T.Y."/>
            <person name="O'Malley M.A."/>
            <person name="Stajich J.E."/>
            <person name="Spatafora J.W."/>
            <person name="Visel A."/>
            <person name="Grigoriev I.V."/>
        </authorList>
    </citation>
    <scope>NUCLEOTIDE SEQUENCE [LARGE SCALE GENOMIC DNA]</scope>
    <source>
        <strain evidence="6 7">PL171</strain>
    </source>
</reference>
<comment type="caution">
    <text evidence="6">The sequence shown here is derived from an EMBL/GenBank/DDBJ whole genome shotgun (WGS) entry which is preliminary data.</text>
</comment>
<comment type="pathway">
    <text evidence="4">Amino-acid biosynthesis; L-methionine biosynthesis via salvage pathway; S-methyl-5-thio-alpha-D-ribose 1-phosphate from S-methyl-5'-thioadenosine (phosphorylase route): step 1/1.</text>
</comment>
<feature type="domain" description="Nucleoside phosphorylase" evidence="5">
    <location>
        <begin position="10"/>
        <end position="252"/>
    </location>
</feature>
<keyword evidence="3 4" id="KW-0660">Purine salvage</keyword>
<comment type="subunit">
    <text evidence="4">Homotrimer.</text>
</comment>
<dbReference type="STRING" id="765915.A0A1Y2HQ26"/>
<keyword evidence="4" id="KW-0963">Cytoplasm</keyword>
<comment type="similarity">
    <text evidence="4">Belongs to the PNP/MTAP phosphorylase family. MTAP subfamily.</text>
</comment>
<dbReference type="SUPFAM" id="SSF53167">
    <property type="entry name" value="Purine and uridine phosphorylases"/>
    <property type="match status" value="1"/>
</dbReference>
<dbReference type="GO" id="GO:0019509">
    <property type="term" value="P:L-methionine salvage from methylthioadenosine"/>
    <property type="evidence" value="ECO:0007669"/>
    <property type="project" value="UniProtKB-UniRule"/>
</dbReference>
<evidence type="ECO:0000256" key="3">
    <source>
        <dbReference type="ARBA" id="ARBA00022726"/>
    </source>
</evidence>
<dbReference type="Gene3D" id="3.40.50.1580">
    <property type="entry name" value="Nucleoside phosphorylase domain"/>
    <property type="match status" value="1"/>
</dbReference>
<dbReference type="GO" id="GO:0005829">
    <property type="term" value="C:cytosol"/>
    <property type="evidence" value="ECO:0007669"/>
    <property type="project" value="TreeGrafter"/>
</dbReference>
<dbReference type="Proteomes" id="UP000193411">
    <property type="component" value="Unassembled WGS sequence"/>
</dbReference>
<dbReference type="PANTHER" id="PTHR42679">
    <property type="entry name" value="S-METHYL-5'-THIOADENOSINE PHOSPHORYLASE"/>
    <property type="match status" value="1"/>
</dbReference>
<dbReference type="PANTHER" id="PTHR42679:SF2">
    <property type="entry name" value="S-METHYL-5'-THIOADENOSINE PHOSPHORYLASE"/>
    <property type="match status" value="1"/>
</dbReference>
<dbReference type="GO" id="GO:0017061">
    <property type="term" value="F:S-methyl-5-thioadenosine phosphorylase activity"/>
    <property type="evidence" value="ECO:0007669"/>
    <property type="project" value="UniProtKB-UniRule"/>
</dbReference>
<dbReference type="InterPro" id="IPR035994">
    <property type="entry name" value="Nucleoside_phosphorylase_sf"/>
</dbReference>
<evidence type="ECO:0000256" key="4">
    <source>
        <dbReference type="HAMAP-Rule" id="MF_03155"/>
    </source>
</evidence>
<dbReference type="PROSITE" id="PS01240">
    <property type="entry name" value="PNP_MTAP_2"/>
    <property type="match status" value="1"/>
</dbReference>
<comment type="catalytic activity">
    <reaction evidence="4">
        <text>S-methyl-5'-thioadenosine + phosphate = 5-(methylsulfanyl)-alpha-D-ribose 1-phosphate + adenine</text>
        <dbReference type="Rhea" id="RHEA:11852"/>
        <dbReference type="ChEBI" id="CHEBI:16708"/>
        <dbReference type="ChEBI" id="CHEBI:17509"/>
        <dbReference type="ChEBI" id="CHEBI:43474"/>
        <dbReference type="ChEBI" id="CHEBI:58533"/>
        <dbReference type="EC" id="2.4.2.28"/>
    </reaction>
</comment>
<dbReference type="Pfam" id="PF01048">
    <property type="entry name" value="PNP_UDP_1"/>
    <property type="match status" value="1"/>
</dbReference>
<evidence type="ECO:0000313" key="6">
    <source>
        <dbReference type="EMBL" id="ORZ36705.1"/>
    </source>
</evidence>
<dbReference type="OrthoDB" id="431409at2759"/>
<dbReference type="HAMAP" id="MF_01963">
    <property type="entry name" value="MTAP"/>
    <property type="match status" value="1"/>
</dbReference>
<keyword evidence="1 4" id="KW-0328">Glycosyltransferase</keyword>
<dbReference type="GO" id="GO:0006166">
    <property type="term" value="P:purine ribonucleoside salvage"/>
    <property type="evidence" value="ECO:0007669"/>
    <property type="project" value="UniProtKB-KW"/>
</dbReference>
<keyword evidence="4" id="KW-0539">Nucleus</keyword>
<evidence type="ECO:0000313" key="7">
    <source>
        <dbReference type="Proteomes" id="UP000193411"/>
    </source>
</evidence>
<feature type="binding site" evidence="4">
    <location>
        <position position="17"/>
    </location>
    <ligand>
        <name>phosphate</name>
        <dbReference type="ChEBI" id="CHEBI:43474"/>
    </ligand>
</feature>
<feature type="binding site" evidence="4">
    <location>
        <begin position="217"/>
        <end position="219"/>
    </location>
    <ligand>
        <name>substrate</name>
    </ligand>
</feature>
<proteinExistence type="inferred from homology"/>
<sequence length="307" mass="33657">MSTTTYTDVKIGIIGGSGLYALDNLQVLGEVYPLTPWGHPSDKITICQTKEGTKVAFLPRHGKGHALTPSEVPARANIAALKHLGVRAIVAFSAVGSLREELVPGQFVLPTQIFDRTKGIRPSSFFEDGIVGHVGFADPFHEPLAELIADHADALVDSRVHRNRTLVCMEGPAFSTRAESHFYRMANCDVINMSVIPEAKLAREAEIAYQMVCMVTDYDCWRPHEAAVDVTTVMGTMEGNKNNAKRLCEAFFPDLERAVNTAQFRGKDFFAGVEGAAKIAVQSAPEKVTAEAAERIKYILPQYKYTV</sequence>
<evidence type="ECO:0000256" key="1">
    <source>
        <dbReference type="ARBA" id="ARBA00022676"/>
    </source>
</evidence>
<dbReference type="FunFam" id="3.40.50.1580:FF:000008">
    <property type="entry name" value="S-methyl-5'-thioadenosine phosphorylase"/>
    <property type="match status" value="1"/>
</dbReference>
<dbReference type="NCBIfam" id="TIGR01694">
    <property type="entry name" value="MTAP"/>
    <property type="match status" value="1"/>
</dbReference>
<feature type="site" description="Important for substrate specificity" evidence="4">
    <location>
        <position position="175"/>
    </location>
</feature>
<feature type="binding site" evidence="4">
    <location>
        <begin position="93"/>
        <end position="94"/>
    </location>
    <ligand>
        <name>phosphate</name>
        <dbReference type="ChEBI" id="CHEBI:43474"/>
    </ligand>
</feature>
<dbReference type="InterPro" id="IPR000845">
    <property type="entry name" value="Nucleoside_phosphorylase_d"/>
</dbReference>
<feature type="site" description="Important for substrate specificity" evidence="4">
    <location>
        <position position="230"/>
    </location>
</feature>
<dbReference type="AlphaFoldDB" id="A0A1Y2HQ26"/>
<evidence type="ECO:0000256" key="2">
    <source>
        <dbReference type="ARBA" id="ARBA00022679"/>
    </source>
</evidence>
<keyword evidence="2 4" id="KW-0808">Transferase</keyword>
<accession>A0A1Y2HQ26</accession>
<feature type="binding site" evidence="4">
    <location>
        <position position="193"/>
    </location>
    <ligand>
        <name>substrate</name>
    </ligand>
</feature>
<dbReference type="InterPro" id="IPR010044">
    <property type="entry name" value="MTAP"/>
</dbReference>
<dbReference type="EC" id="2.4.2.28" evidence="4"/>
<evidence type="ECO:0000259" key="5">
    <source>
        <dbReference type="Pfam" id="PF01048"/>
    </source>
</evidence>
<comment type="function">
    <text evidence="4">Catalyzes the reversible phosphorylation of S-methyl-5'-thioadenosine (MTA) to adenine and 5-methylthioribose-1-phosphate. Involved in the breakdown of MTA, a major by-product of polyamine biosynthesis. Responsible for the first step in the methionine salvage pathway after MTA has been generated from S-adenosylmethionine. Has broad substrate specificity with 6-aminopurine nucleosides as preferred substrates.</text>
</comment>
<feature type="binding site" evidence="4">
    <location>
        <begin position="60"/>
        <end position="61"/>
    </location>
    <ligand>
        <name>phosphate</name>
        <dbReference type="ChEBI" id="CHEBI:43474"/>
    </ligand>
</feature>